<dbReference type="EMBL" id="CASHTH010002198">
    <property type="protein sequence ID" value="CAI8026082.1"/>
    <property type="molecule type" value="Genomic_DNA"/>
</dbReference>
<evidence type="ECO:0000313" key="1">
    <source>
        <dbReference type="EMBL" id="CAI8026082.1"/>
    </source>
</evidence>
<dbReference type="Proteomes" id="UP001174909">
    <property type="component" value="Unassembled WGS sequence"/>
</dbReference>
<organism evidence="1 2">
    <name type="scientific">Geodia barretti</name>
    <name type="common">Barrett's horny sponge</name>
    <dbReference type="NCBI Taxonomy" id="519541"/>
    <lineage>
        <taxon>Eukaryota</taxon>
        <taxon>Metazoa</taxon>
        <taxon>Porifera</taxon>
        <taxon>Demospongiae</taxon>
        <taxon>Heteroscleromorpha</taxon>
        <taxon>Tetractinellida</taxon>
        <taxon>Astrophorina</taxon>
        <taxon>Geodiidae</taxon>
        <taxon>Geodia</taxon>
    </lineage>
</organism>
<accession>A0AA35WTM5</accession>
<evidence type="ECO:0000313" key="2">
    <source>
        <dbReference type="Proteomes" id="UP001174909"/>
    </source>
</evidence>
<reference evidence="1" key="1">
    <citation type="submission" date="2023-03" db="EMBL/GenBank/DDBJ databases">
        <authorList>
            <person name="Steffen K."/>
            <person name="Cardenas P."/>
        </authorList>
    </citation>
    <scope>NUCLEOTIDE SEQUENCE</scope>
</reference>
<name>A0AA35WTM5_GEOBA</name>
<gene>
    <name evidence="1" type="ORF">GBAR_LOCUS15033</name>
</gene>
<comment type="caution">
    <text evidence="1">The sequence shown here is derived from an EMBL/GenBank/DDBJ whole genome shotgun (WGS) entry which is preliminary data.</text>
</comment>
<protein>
    <submittedName>
        <fullName evidence="1">Uncharacterized protein</fullName>
    </submittedName>
</protein>
<proteinExistence type="predicted"/>
<keyword evidence="2" id="KW-1185">Reference proteome</keyword>
<dbReference type="AlphaFoldDB" id="A0AA35WTM5"/>
<sequence>MDNTQYSSHLLSLRKLHSDRCQSPPGCHQCCSVGQIHTHTFLWHCCSSARCGNWWPTGYLLQEYRESSTKFPKPLLLW</sequence>
<feature type="non-terminal residue" evidence="1">
    <location>
        <position position="78"/>
    </location>
</feature>